<evidence type="ECO:0000256" key="1">
    <source>
        <dbReference type="SAM" id="MobiDB-lite"/>
    </source>
</evidence>
<feature type="transmembrane region" description="Helical" evidence="2">
    <location>
        <begin position="78"/>
        <end position="100"/>
    </location>
</feature>
<evidence type="ECO:0000313" key="4">
    <source>
        <dbReference type="Proteomes" id="UP000002026"/>
    </source>
</evidence>
<evidence type="ECO:0000256" key="2">
    <source>
        <dbReference type="SAM" id="Phobius"/>
    </source>
</evidence>
<keyword evidence="2" id="KW-0472">Membrane</keyword>
<feature type="region of interest" description="Disordered" evidence="1">
    <location>
        <begin position="1"/>
        <end position="22"/>
    </location>
</feature>
<dbReference type="eggNOG" id="ENOG50339NG">
    <property type="taxonomic scope" value="Bacteria"/>
</dbReference>
<accession>C7N5N0</accession>
<dbReference type="HOGENOM" id="CLU_127540_1_1_11"/>
<dbReference type="AlphaFoldDB" id="C7N5N0"/>
<reference evidence="3 4" key="1">
    <citation type="journal article" date="2009" name="Stand. Genomic Sci.">
        <title>Complete genome sequence of Slackia heliotrinireducens type strain (RHS 1).</title>
        <authorList>
            <person name="Pukall R."/>
            <person name="Lapidus A."/>
            <person name="Nolan M."/>
            <person name="Copeland A."/>
            <person name="Glavina Del Rio T."/>
            <person name="Lucas S."/>
            <person name="Chen F."/>
            <person name="Tice H."/>
            <person name="Cheng J.F."/>
            <person name="Chertkov O."/>
            <person name="Bruce D."/>
            <person name="Goodwin L."/>
            <person name="Kuske C."/>
            <person name="Brettin T."/>
            <person name="Detter J.C."/>
            <person name="Han C."/>
            <person name="Pitluck S."/>
            <person name="Pati A."/>
            <person name="Mavrommatis K."/>
            <person name="Ivanova N."/>
            <person name="Ovchinnikova G."/>
            <person name="Chen A."/>
            <person name="Palaniappan K."/>
            <person name="Schneider S."/>
            <person name="Rohde M."/>
            <person name="Chain P."/>
            <person name="D'haeseleer P."/>
            <person name="Goker M."/>
            <person name="Bristow J."/>
            <person name="Eisen J.A."/>
            <person name="Markowitz V."/>
            <person name="Kyrpides N.C."/>
            <person name="Klenk H.P."/>
            <person name="Hugenholtz P."/>
        </authorList>
    </citation>
    <scope>NUCLEOTIDE SEQUENCE [LARGE SCALE GENOMIC DNA]</scope>
    <source>
        <strain evidence="4">ATCC 29202 / DSM 20476 / NCTC 11029 / RHS 1</strain>
    </source>
</reference>
<keyword evidence="2" id="KW-1133">Transmembrane helix</keyword>
<organism evidence="3 4">
    <name type="scientific">Slackia heliotrinireducens (strain ATCC 29202 / DSM 20476 / NCTC 11029 / RHS 1)</name>
    <name type="common">Peptococcus heliotrinreducens</name>
    <dbReference type="NCBI Taxonomy" id="471855"/>
    <lineage>
        <taxon>Bacteria</taxon>
        <taxon>Bacillati</taxon>
        <taxon>Actinomycetota</taxon>
        <taxon>Coriobacteriia</taxon>
        <taxon>Eggerthellales</taxon>
        <taxon>Eggerthellaceae</taxon>
        <taxon>Slackia</taxon>
    </lineage>
</organism>
<name>C7N5N0_SLAHD</name>
<gene>
    <name evidence="3" type="ordered locus">Shel_11830</name>
</gene>
<feature type="transmembrane region" description="Helical" evidence="2">
    <location>
        <begin position="40"/>
        <end position="62"/>
    </location>
</feature>
<keyword evidence="4" id="KW-1185">Reference proteome</keyword>
<sequence length="106" mass="12197">MADYNQQQYYQQPQPQPQYYQQPQPYYQQPVEVPVSTGDWMLTMFLTAIPLVGFILLLVWAFGSTTPLSKKNWARAGLIWWVIAMVLSILLTVALGMLGYSTYETV</sequence>
<evidence type="ECO:0000313" key="3">
    <source>
        <dbReference type="EMBL" id="ACV22215.1"/>
    </source>
</evidence>
<dbReference type="STRING" id="471855.Shel_11830"/>
<keyword evidence="2" id="KW-0812">Transmembrane</keyword>
<dbReference type="Proteomes" id="UP000002026">
    <property type="component" value="Chromosome"/>
</dbReference>
<dbReference type="EMBL" id="CP001684">
    <property type="protein sequence ID" value="ACV22215.1"/>
    <property type="molecule type" value="Genomic_DNA"/>
</dbReference>
<proteinExistence type="predicted"/>
<dbReference type="RefSeq" id="WP_012798318.1">
    <property type="nucleotide sequence ID" value="NC_013165.1"/>
</dbReference>
<dbReference type="KEGG" id="shi:Shel_11830"/>
<protein>
    <submittedName>
        <fullName evidence="3">Uncharacterized protein</fullName>
    </submittedName>
</protein>